<evidence type="ECO:0000256" key="3">
    <source>
        <dbReference type="PIRSR" id="PIRSR000137-2"/>
    </source>
</evidence>
<keyword evidence="8" id="KW-1185">Reference proteome</keyword>
<dbReference type="GeneID" id="108742493"/>
<dbReference type="RefSeq" id="XP_025835769.1">
    <property type="nucleotide sequence ID" value="XM_025979984.1"/>
</dbReference>
<organism evidence="8 9">
    <name type="scientific">Agrilus planipennis</name>
    <name type="common">Emerald ash borer</name>
    <name type="synonym">Agrilus marcopoli</name>
    <dbReference type="NCBI Taxonomy" id="224129"/>
    <lineage>
        <taxon>Eukaryota</taxon>
        <taxon>Metazoa</taxon>
        <taxon>Ecdysozoa</taxon>
        <taxon>Arthropoda</taxon>
        <taxon>Hexapoda</taxon>
        <taxon>Insecta</taxon>
        <taxon>Pterygota</taxon>
        <taxon>Neoptera</taxon>
        <taxon>Endopterygota</taxon>
        <taxon>Coleoptera</taxon>
        <taxon>Polyphaga</taxon>
        <taxon>Elateriformia</taxon>
        <taxon>Buprestoidea</taxon>
        <taxon>Buprestidae</taxon>
        <taxon>Agrilinae</taxon>
        <taxon>Agrilus</taxon>
    </lineage>
</organism>
<keyword evidence="3 4" id="KW-0274">FAD</keyword>
<proteinExistence type="inferred from homology"/>
<dbReference type="Gene3D" id="3.50.50.60">
    <property type="entry name" value="FAD/NAD(P)-binding domain"/>
    <property type="match status" value="1"/>
</dbReference>
<keyword evidence="4" id="KW-0285">Flavoprotein</keyword>
<keyword evidence="5" id="KW-0472">Membrane</keyword>
<evidence type="ECO:0000313" key="11">
    <source>
        <dbReference type="RefSeq" id="XP_025835769.1"/>
    </source>
</evidence>
<feature type="chain" id="PRO_5044657290" evidence="6">
    <location>
        <begin position="19"/>
        <end position="630"/>
    </location>
</feature>
<dbReference type="RefSeq" id="XP_025835770.1">
    <property type="nucleotide sequence ID" value="XM_025979985.1"/>
</dbReference>
<evidence type="ECO:0000259" key="7">
    <source>
        <dbReference type="PROSITE" id="PS00623"/>
    </source>
</evidence>
<comment type="cofactor">
    <cofactor evidence="3">
        <name>FAD</name>
        <dbReference type="ChEBI" id="CHEBI:57692"/>
    </cofactor>
</comment>
<dbReference type="KEGG" id="apln:108742493"/>
<evidence type="ECO:0000256" key="2">
    <source>
        <dbReference type="PIRSR" id="PIRSR000137-1"/>
    </source>
</evidence>
<feature type="active site" description="Proton donor" evidence="2">
    <location>
        <position position="529"/>
    </location>
</feature>
<dbReference type="InterPro" id="IPR000172">
    <property type="entry name" value="GMC_OxRdtase_N"/>
</dbReference>
<dbReference type="RefSeq" id="XP_025835767.1">
    <property type="nucleotide sequence ID" value="XM_025979982.1"/>
</dbReference>
<name>A0A7F5RID8_AGRPL</name>
<feature type="binding site" evidence="3">
    <location>
        <position position="283"/>
    </location>
    <ligand>
        <name>FAD</name>
        <dbReference type="ChEBI" id="CHEBI:57692"/>
    </ligand>
</feature>
<feature type="active site" description="Proton acceptor" evidence="2">
    <location>
        <position position="572"/>
    </location>
</feature>
<evidence type="ECO:0000313" key="12">
    <source>
        <dbReference type="RefSeq" id="XP_025835770.1"/>
    </source>
</evidence>
<dbReference type="InterPro" id="IPR007867">
    <property type="entry name" value="GMC_OxRtase_C"/>
</dbReference>
<comment type="similarity">
    <text evidence="1 4">Belongs to the GMC oxidoreductase family.</text>
</comment>
<dbReference type="PANTHER" id="PTHR11552:SF158">
    <property type="entry name" value="GH23626P-RELATED"/>
    <property type="match status" value="1"/>
</dbReference>
<accession>A0A7F5RID8</accession>
<protein>
    <submittedName>
        <fullName evidence="9 10">Glucose dehydrogenase [FAD, quinone]-like</fullName>
    </submittedName>
</protein>
<evidence type="ECO:0000313" key="9">
    <source>
        <dbReference type="RefSeq" id="XP_025835767.1"/>
    </source>
</evidence>
<dbReference type="PIRSF" id="PIRSF000137">
    <property type="entry name" value="Alcohol_oxidase"/>
    <property type="match status" value="1"/>
</dbReference>
<dbReference type="RefSeq" id="XP_025835768.1">
    <property type="nucleotide sequence ID" value="XM_025979983.1"/>
</dbReference>
<dbReference type="AlphaFoldDB" id="A0A7F5RID8"/>
<feature type="domain" description="Glucose-methanol-choline oxidoreductase N-terminal" evidence="7">
    <location>
        <begin position="144"/>
        <end position="167"/>
    </location>
</feature>
<dbReference type="SUPFAM" id="SSF54373">
    <property type="entry name" value="FAD-linked reductases, C-terminal domain"/>
    <property type="match status" value="1"/>
</dbReference>
<gene>
    <name evidence="9 10 11 12" type="primary">LOC108742493</name>
</gene>
<feature type="transmembrane region" description="Helical" evidence="5">
    <location>
        <begin position="611"/>
        <end position="629"/>
    </location>
</feature>
<dbReference type="Proteomes" id="UP000192223">
    <property type="component" value="Unplaced"/>
</dbReference>
<evidence type="ECO:0000313" key="8">
    <source>
        <dbReference type="Proteomes" id="UP000192223"/>
    </source>
</evidence>
<dbReference type="Pfam" id="PF00732">
    <property type="entry name" value="GMC_oxred_N"/>
    <property type="match status" value="1"/>
</dbReference>
<feature type="signal peptide" evidence="6">
    <location>
        <begin position="1"/>
        <end position="18"/>
    </location>
</feature>
<keyword evidence="5" id="KW-1133">Transmembrane helix</keyword>
<evidence type="ECO:0000256" key="4">
    <source>
        <dbReference type="RuleBase" id="RU003968"/>
    </source>
</evidence>
<dbReference type="SUPFAM" id="SSF51905">
    <property type="entry name" value="FAD/NAD(P)-binding domain"/>
    <property type="match status" value="1"/>
</dbReference>
<dbReference type="GO" id="GO:0016614">
    <property type="term" value="F:oxidoreductase activity, acting on CH-OH group of donors"/>
    <property type="evidence" value="ECO:0007669"/>
    <property type="project" value="InterPro"/>
</dbReference>
<evidence type="ECO:0000256" key="5">
    <source>
        <dbReference type="SAM" id="Phobius"/>
    </source>
</evidence>
<dbReference type="Pfam" id="PF05199">
    <property type="entry name" value="GMC_oxred_C"/>
    <property type="match status" value="1"/>
</dbReference>
<evidence type="ECO:0000256" key="6">
    <source>
        <dbReference type="SAM" id="SignalP"/>
    </source>
</evidence>
<dbReference type="PANTHER" id="PTHR11552">
    <property type="entry name" value="GLUCOSE-METHANOL-CHOLINE GMC OXIDOREDUCTASE"/>
    <property type="match status" value="1"/>
</dbReference>
<evidence type="ECO:0000313" key="10">
    <source>
        <dbReference type="RefSeq" id="XP_025835768.1"/>
    </source>
</evidence>
<dbReference type="GO" id="GO:0050660">
    <property type="term" value="F:flavin adenine dinucleotide binding"/>
    <property type="evidence" value="ECO:0007669"/>
    <property type="project" value="InterPro"/>
</dbReference>
<dbReference type="InterPro" id="IPR036188">
    <property type="entry name" value="FAD/NAD-bd_sf"/>
</dbReference>
<dbReference type="OrthoDB" id="269227at2759"/>
<reference evidence="9 10" key="1">
    <citation type="submission" date="2025-04" db="UniProtKB">
        <authorList>
            <consortium name="RefSeq"/>
        </authorList>
    </citation>
    <scope>IDENTIFICATION</scope>
    <source>
        <tissue evidence="9 10">Entire body</tissue>
    </source>
</reference>
<evidence type="ECO:0000256" key="1">
    <source>
        <dbReference type="ARBA" id="ARBA00010790"/>
    </source>
</evidence>
<dbReference type="PROSITE" id="PS00623">
    <property type="entry name" value="GMC_OXRED_1"/>
    <property type="match status" value="1"/>
</dbReference>
<keyword evidence="5" id="KW-0812">Transmembrane</keyword>
<dbReference type="InterPro" id="IPR012132">
    <property type="entry name" value="GMC_OxRdtase"/>
</dbReference>
<keyword evidence="6" id="KW-0732">Signal</keyword>
<sequence length="630" mass="70119">MHVVQSSFIILLVNVCKGQVNEDVNHYMKLITENILKLENYVLPNFYEGFNLTDEHQKPIDFGKFDFIIVGGGTAGSLLSNRLSEVKEWSILLLEGGTGGNEFTDIPGVSSFLVNSPYNWGCNTTPQRSICQDKIKNVCKYPRGKGLGGSTLINDNIFLRGAASDYDKWTELGLEGWSFQDVLPYLKKYENASFENIDVDYHGFNGELVIENFKHVSDVATAYMEILESFGYSMTDINGKNPLGYGIVQQSTYKGRRESGAKVFIDSVVEEQTNLQILTEALVIRIVTDNLRATGVEFIHNETKYHVNAVREVIVSAGVVGSPQLLMLSGIGPSEDLLNLNITPVKDLPVGQFFQDQCVAGIQATTNYFQNTSLEYEISRYLKASGFLTSSARANVYTFHNIKNYPTMELIFLDGFGLQHLNDTFGFTNPLTIALYSVLLYPKSVGRITLASNNPLEFPLINPNSLSETQDLEALVEALDLTLSILSSEPFKKFNVTPLRDTKLCGDYSFGDASYWKCLIQYNGIAAFHGIGSCKMGWNSSESVINERLLVHGMDNIRIIDASVVPSFVTGHLVGTVYMIAEKGADMIKEDNLIIREYLTSNSDYRTISSISFLLSSIVIIYSTVLSYFN</sequence>
<dbReference type="Gene3D" id="3.30.560.10">
    <property type="entry name" value="Glucose Oxidase, domain 3"/>
    <property type="match status" value="1"/>
</dbReference>